<keyword evidence="5 12" id="KW-0808">Transferase</keyword>
<evidence type="ECO:0000256" key="1">
    <source>
        <dbReference type="ARBA" id="ARBA00001946"/>
    </source>
</evidence>
<dbReference type="SUPFAM" id="SSF48576">
    <property type="entry name" value="Terpenoid synthases"/>
    <property type="match status" value="1"/>
</dbReference>
<evidence type="ECO:0000256" key="4">
    <source>
        <dbReference type="ARBA" id="ARBA00015100"/>
    </source>
</evidence>
<dbReference type="EC" id="2.5.1.10" evidence="3"/>
<dbReference type="InterPro" id="IPR000092">
    <property type="entry name" value="Polyprenyl_synt"/>
</dbReference>
<evidence type="ECO:0000256" key="10">
    <source>
        <dbReference type="ARBA" id="ARBA00032873"/>
    </source>
</evidence>
<dbReference type="PROSITE" id="PS00723">
    <property type="entry name" value="POLYPRENYL_SYNTHASE_1"/>
    <property type="match status" value="1"/>
</dbReference>
<reference evidence="13 14" key="1">
    <citation type="submission" date="2018-06" db="EMBL/GenBank/DDBJ databases">
        <title>Noncontiguous genome sequence of Ruminococcaceae bacterium ASD2818.</title>
        <authorList>
            <person name="Chaplin A.V."/>
            <person name="Sokolova S.R."/>
            <person name="Kochetkova T.O."/>
            <person name="Goltsov A.Y."/>
            <person name="Trofimov D.Y."/>
            <person name="Efimov B.A."/>
        </authorList>
    </citation>
    <scope>NUCLEOTIDE SEQUENCE [LARGE SCALE GENOMIC DNA]</scope>
    <source>
        <strain evidence="13 14">ASD2818</strain>
    </source>
</reference>
<dbReference type="NCBIfam" id="NF045485">
    <property type="entry name" value="FPPsyn"/>
    <property type="match status" value="1"/>
</dbReference>
<dbReference type="CDD" id="cd00685">
    <property type="entry name" value="Trans_IPPS_HT"/>
    <property type="match status" value="1"/>
</dbReference>
<dbReference type="Pfam" id="PF00348">
    <property type="entry name" value="polyprenyl_synt"/>
    <property type="match status" value="1"/>
</dbReference>
<evidence type="ECO:0000256" key="2">
    <source>
        <dbReference type="ARBA" id="ARBA00006706"/>
    </source>
</evidence>
<dbReference type="InterPro" id="IPR033749">
    <property type="entry name" value="Polyprenyl_synt_CS"/>
</dbReference>
<evidence type="ECO:0000256" key="8">
    <source>
        <dbReference type="ARBA" id="ARBA00023229"/>
    </source>
</evidence>
<protein>
    <recommendedName>
        <fullName evidence="4">Farnesyl diphosphate synthase</fullName>
        <ecNumber evidence="3">2.5.1.10</ecNumber>
    </recommendedName>
    <alternativeName>
        <fullName evidence="10">(2E,6E)-farnesyl diphosphate synthase</fullName>
    </alternativeName>
    <alternativeName>
        <fullName evidence="9">Geranyltranstransferase</fullName>
    </alternativeName>
</protein>
<keyword evidence="7" id="KW-0460">Magnesium</keyword>
<comment type="catalytic activity">
    <reaction evidence="11">
        <text>isopentenyl diphosphate + (2E)-geranyl diphosphate = (2E,6E)-farnesyl diphosphate + diphosphate</text>
        <dbReference type="Rhea" id="RHEA:19361"/>
        <dbReference type="ChEBI" id="CHEBI:33019"/>
        <dbReference type="ChEBI" id="CHEBI:58057"/>
        <dbReference type="ChEBI" id="CHEBI:128769"/>
        <dbReference type="ChEBI" id="CHEBI:175763"/>
        <dbReference type="EC" id="2.5.1.10"/>
    </reaction>
</comment>
<dbReference type="GO" id="GO:0046872">
    <property type="term" value="F:metal ion binding"/>
    <property type="evidence" value="ECO:0007669"/>
    <property type="project" value="UniProtKB-KW"/>
</dbReference>
<dbReference type="FunFam" id="1.10.600.10:FF:000001">
    <property type="entry name" value="Geranylgeranyl diphosphate synthase"/>
    <property type="match status" value="1"/>
</dbReference>
<comment type="cofactor">
    <cofactor evidence="1">
        <name>Mg(2+)</name>
        <dbReference type="ChEBI" id="CHEBI:18420"/>
    </cofactor>
</comment>
<dbReference type="InterPro" id="IPR053378">
    <property type="entry name" value="Prenyl_diphosphate_synthase"/>
</dbReference>
<dbReference type="Proteomes" id="UP000249377">
    <property type="component" value="Unassembled WGS sequence"/>
</dbReference>
<organism evidence="13 14">
    <name type="scientific">Hydrogeniiclostridium mannosilyticum</name>
    <dbReference type="NCBI Taxonomy" id="2764322"/>
    <lineage>
        <taxon>Bacteria</taxon>
        <taxon>Bacillati</taxon>
        <taxon>Bacillota</taxon>
        <taxon>Clostridia</taxon>
        <taxon>Eubacteriales</taxon>
        <taxon>Acutalibacteraceae</taxon>
        <taxon>Hydrogeniiclostridium</taxon>
    </lineage>
</organism>
<dbReference type="InterPro" id="IPR008949">
    <property type="entry name" value="Isoprenoid_synthase_dom_sf"/>
</dbReference>
<evidence type="ECO:0000256" key="3">
    <source>
        <dbReference type="ARBA" id="ARBA00012439"/>
    </source>
</evidence>
<accession>A0A328U8W7</accession>
<evidence type="ECO:0000256" key="6">
    <source>
        <dbReference type="ARBA" id="ARBA00022723"/>
    </source>
</evidence>
<dbReference type="GO" id="GO:0004337">
    <property type="term" value="F:(2E,6E)-farnesyl diphosphate synthase activity"/>
    <property type="evidence" value="ECO:0007669"/>
    <property type="project" value="UniProtKB-EC"/>
</dbReference>
<dbReference type="Gene3D" id="1.10.600.10">
    <property type="entry name" value="Farnesyl Diphosphate Synthase"/>
    <property type="match status" value="1"/>
</dbReference>
<dbReference type="PANTHER" id="PTHR43281">
    <property type="entry name" value="FARNESYL DIPHOSPHATE SYNTHASE"/>
    <property type="match status" value="1"/>
</dbReference>
<dbReference type="SFLD" id="SFLDG01017">
    <property type="entry name" value="Polyprenyl_Transferase_Like"/>
    <property type="match status" value="1"/>
</dbReference>
<evidence type="ECO:0000256" key="9">
    <source>
        <dbReference type="ARBA" id="ARBA00032380"/>
    </source>
</evidence>
<evidence type="ECO:0000313" key="13">
    <source>
        <dbReference type="EMBL" id="RAQ22517.1"/>
    </source>
</evidence>
<keyword evidence="6" id="KW-0479">Metal-binding</keyword>
<name>A0A328U8W7_9FIRM</name>
<dbReference type="RefSeq" id="WP_112333578.1">
    <property type="nucleotide sequence ID" value="NZ_QLYR01000012.1"/>
</dbReference>
<keyword evidence="14" id="KW-1185">Reference proteome</keyword>
<dbReference type="PANTHER" id="PTHR43281:SF1">
    <property type="entry name" value="FARNESYL DIPHOSPHATE SYNTHASE"/>
    <property type="match status" value="1"/>
</dbReference>
<dbReference type="GO" id="GO:0005737">
    <property type="term" value="C:cytoplasm"/>
    <property type="evidence" value="ECO:0007669"/>
    <property type="project" value="UniProtKB-ARBA"/>
</dbReference>
<keyword evidence="8" id="KW-0414">Isoprene biosynthesis</keyword>
<dbReference type="PROSITE" id="PS00444">
    <property type="entry name" value="POLYPRENYL_SYNTHASE_2"/>
    <property type="match status" value="1"/>
</dbReference>
<gene>
    <name evidence="13" type="ORF">DPQ25_12845</name>
</gene>
<dbReference type="GO" id="GO:0016114">
    <property type="term" value="P:terpenoid biosynthetic process"/>
    <property type="evidence" value="ECO:0007669"/>
    <property type="project" value="UniProtKB-ARBA"/>
</dbReference>
<comment type="caution">
    <text evidence="13">The sequence shown here is derived from an EMBL/GenBank/DDBJ whole genome shotgun (WGS) entry which is preliminary data.</text>
</comment>
<evidence type="ECO:0000256" key="5">
    <source>
        <dbReference type="ARBA" id="ARBA00022679"/>
    </source>
</evidence>
<dbReference type="AlphaFoldDB" id="A0A328U8W7"/>
<dbReference type="SFLD" id="SFLDS00005">
    <property type="entry name" value="Isoprenoid_Synthase_Type_I"/>
    <property type="match status" value="1"/>
</dbReference>
<evidence type="ECO:0000256" key="11">
    <source>
        <dbReference type="ARBA" id="ARBA00049399"/>
    </source>
</evidence>
<evidence type="ECO:0000313" key="14">
    <source>
        <dbReference type="Proteomes" id="UP000249377"/>
    </source>
</evidence>
<sequence>MSQYEDRQRKFQQAVENKLSAYIQEDKVLQSDVIDAMRYSLLDGGKRIRPMLTLAFCELCGGTEEQALPFACAVEMIHTYSLIHDDLPCMDNDTMRRGKPSNHVVFGEDTALLAGDGLLTMAFEAILQPDTVACCGAERAVRAAYILAREAGVYGMVGGQQIDLMSEGRQIPLETLRTMDEYKTGALISAACCMGCIAAGGSDEQVSAAREYALALGLAFQIIDDILDVTGDPEVLGKPVLSDQKSKKCTYVSLLGLDSARKLAASLTEKAVKALESFDGDSRFLKELAVKLGEREN</sequence>
<proteinExistence type="inferred from homology"/>
<dbReference type="EMBL" id="QLYR01000012">
    <property type="protein sequence ID" value="RAQ22517.1"/>
    <property type="molecule type" value="Genomic_DNA"/>
</dbReference>
<evidence type="ECO:0000256" key="7">
    <source>
        <dbReference type="ARBA" id="ARBA00022842"/>
    </source>
</evidence>
<evidence type="ECO:0000256" key="12">
    <source>
        <dbReference type="RuleBase" id="RU004466"/>
    </source>
</evidence>
<comment type="similarity">
    <text evidence="2 12">Belongs to the FPP/GGPP synthase family.</text>
</comment>